<sequence length="120" mass="13117">MDGDTYSLSPVAARELADGIADALTERHAFVHTRYERRGDGSVVVARRRADSAGNEVVFDSSEDLRATFEALPDRFVADDVTRVSGSRRHLLVRFFAEAPAFDCVLVSENPLCAKKGESG</sequence>
<comment type="caution">
    <text evidence="1">The sequence shown here is derived from an EMBL/GenBank/DDBJ whole genome shotgun (WGS) entry which is preliminary data.</text>
</comment>
<evidence type="ECO:0000313" key="2">
    <source>
        <dbReference type="Proteomes" id="UP000451471"/>
    </source>
</evidence>
<accession>A0A6B0GLW5</accession>
<dbReference type="InterPro" id="IPR055950">
    <property type="entry name" value="DUF7528"/>
</dbReference>
<organism evidence="1 2">
    <name type="scientific">Halomarina oriensis</name>
    <dbReference type="NCBI Taxonomy" id="671145"/>
    <lineage>
        <taxon>Archaea</taxon>
        <taxon>Methanobacteriati</taxon>
        <taxon>Methanobacteriota</taxon>
        <taxon>Stenosarchaea group</taxon>
        <taxon>Halobacteria</taxon>
        <taxon>Halobacteriales</taxon>
        <taxon>Natronomonadaceae</taxon>
        <taxon>Halomarina</taxon>
    </lineage>
</organism>
<dbReference type="AlphaFoldDB" id="A0A6B0GLW5"/>
<reference evidence="1 2" key="1">
    <citation type="submission" date="2019-12" db="EMBL/GenBank/DDBJ databases">
        <title>Halocatena pleomorpha gen. nov. sp. nov., an extremely halophilic archaeon of family Halobacteriaceae isolated from saltpan soil.</title>
        <authorList>
            <person name="Pal Y."/>
            <person name="Verma A."/>
            <person name="Krishnamurthi S."/>
            <person name="Kumar P."/>
        </authorList>
    </citation>
    <scope>NUCLEOTIDE SEQUENCE [LARGE SCALE GENOMIC DNA]</scope>
    <source>
        <strain evidence="1 2">JCM 16495</strain>
    </source>
</reference>
<keyword evidence="2" id="KW-1185">Reference proteome</keyword>
<proteinExistence type="predicted"/>
<evidence type="ECO:0000313" key="1">
    <source>
        <dbReference type="EMBL" id="MWG35842.1"/>
    </source>
</evidence>
<dbReference type="EMBL" id="WSZK01000027">
    <property type="protein sequence ID" value="MWG35842.1"/>
    <property type="molecule type" value="Genomic_DNA"/>
</dbReference>
<dbReference type="Proteomes" id="UP000451471">
    <property type="component" value="Unassembled WGS sequence"/>
</dbReference>
<name>A0A6B0GLW5_9EURY</name>
<gene>
    <name evidence="1" type="ORF">GQS65_15350</name>
</gene>
<dbReference type="Pfam" id="PF24372">
    <property type="entry name" value="DUF7528"/>
    <property type="match status" value="1"/>
</dbReference>
<protein>
    <submittedName>
        <fullName evidence="1">Uncharacterized protein</fullName>
    </submittedName>
</protein>